<comment type="catalytic activity">
    <reaction evidence="7 8">
        <text>[[Fe-S] cluster scaffold protein carrying a second [4Fe-4S](2+) cluster] + N(6)-octanoyl-L-lysyl-[protein] + 2 oxidized [2Fe-2S]-[ferredoxin] + 2 S-adenosyl-L-methionine + 4 H(+) = [[Fe-S] cluster scaffold protein] + N(6)-[(R)-dihydrolipoyl]-L-lysyl-[protein] + 4 Fe(3+) + 2 hydrogen sulfide + 2 5'-deoxyadenosine + 2 L-methionine + 2 reduced [2Fe-2S]-[ferredoxin]</text>
        <dbReference type="Rhea" id="RHEA:16585"/>
        <dbReference type="Rhea" id="RHEA-COMP:9928"/>
        <dbReference type="Rhea" id="RHEA-COMP:10000"/>
        <dbReference type="Rhea" id="RHEA-COMP:10001"/>
        <dbReference type="Rhea" id="RHEA-COMP:10475"/>
        <dbReference type="Rhea" id="RHEA-COMP:14568"/>
        <dbReference type="Rhea" id="RHEA-COMP:14569"/>
        <dbReference type="ChEBI" id="CHEBI:15378"/>
        <dbReference type="ChEBI" id="CHEBI:17319"/>
        <dbReference type="ChEBI" id="CHEBI:29034"/>
        <dbReference type="ChEBI" id="CHEBI:29919"/>
        <dbReference type="ChEBI" id="CHEBI:33722"/>
        <dbReference type="ChEBI" id="CHEBI:33737"/>
        <dbReference type="ChEBI" id="CHEBI:33738"/>
        <dbReference type="ChEBI" id="CHEBI:57844"/>
        <dbReference type="ChEBI" id="CHEBI:59789"/>
        <dbReference type="ChEBI" id="CHEBI:78809"/>
        <dbReference type="ChEBI" id="CHEBI:83100"/>
        <dbReference type="EC" id="2.8.1.8"/>
    </reaction>
</comment>
<dbReference type="GO" id="GO:0016992">
    <property type="term" value="F:lipoate synthase activity"/>
    <property type="evidence" value="ECO:0007669"/>
    <property type="project" value="UniProtKB-UniRule"/>
</dbReference>
<dbReference type="UniPathway" id="UPA00538">
    <property type="reaction ID" value="UER00593"/>
</dbReference>
<comment type="cofactor">
    <cofactor evidence="8">
        <name>[4Fe-4S] cluster</name>
        <dbReference type="ChEBI" id="CHEBI:49883"/>
    </cofactor>
    <text evidence="8">Binds 2 [4Fe-4S] clusters per subunit. One cluster is coordinated with 3 cysteines and an exchangeable S-adenosyl-L-methionine.</text>
</comment>
<dbReference type="CDD" id="cd01335">
    <property type="entry name" value="Radical_SAM"/>
    <property type="match status" value="1"/>
</dbReference>
<feature type="binding site" evidence="8">
    <location>
        <position position="36"/>
    </location>
    <ligand>
        <name>[4Fe-4S] cluster</name>
        <dbReference type="ChEBI" id="CHEBI:49883"/>
        <label>1</label>
    </ligand>
</feature>
<feature type="binding site" evidence="8">
    <location>
        <position position="62"/>
    </location>
    <ligand>
        <name>[4Fe-4S] cluster</name>
        <dbReference type="ChEBI" id="CHEBI:49883"/>
        <label>2</label>
        <note>4Fe-4S-S-AdoMet</note>
    </ligand>
</feature>
<keyword evidence="3 8" id="KW-0949">S-adenosyl-L-methionine</keyword>
<dbReference type="EC" id="2.8.1.8" evidence="8"/>
<evidence type="ECO:0000259" key="9">
    <source>
        <dbReference type="PROSITE" id="PS51918"/>
    </source>
</evidence>
<dbReference type="InterPro" id="IPR058240">
    <property type="entry name" value="rSAM_sf"/>
</dbReference>
<dbReference type="SFLD" id="SFLDF00271">
    <property type="entry name" value="lipoyl_synthase"/>
    <property type="match status" value="1"/>
</dbReference>
<feature type="binding site" evidence="8">
    <location>
        <position position="66"/>
    </location>
    <ligand>
        <name>[4Fe-4S] cluster</name>
        <dbReference type="ChEBI" id="CHEBI:49883"/>
        <label>2</label>
        <note>4Fe-4S-S-AdoMet</note>
    </ligand>
</feature>
<evidence type="ECO:0000256" key="7">
    <source>
        <dbReference type="ARBA" id="ARBA00047326"/>
    </source>
</evidence>
<evidence type="ECO:0000256" key="4">
    <source>
        <dbReference type="ARBA" id="ARBA00022723"/>
    </source>
</evidence>
<dbReference type="GO" id="GO:0051539">
    <property type="term" value="F:4 iron, 4 sulfur cluster binding"/>
    <property type="evidence" value="ECO:0007669"/>
    <property type="project" value="UniProtKB-UniRule"/>
</dbReference>
<evidence type="ECO:0000256" key="8">
    <source>
        <dbReference type="HAMAP-Rule" id="MF_00206"/>
    </source>
</evidence>
<reference evidence="10" key="1">
    <citation type="journal article" date="2020" name="mSystems">
        <title>Genome- and Community-Level Interaction Insights into Carbon Utilization and Element Cycling Functions of Hydrothermarchaeota in Hydrothermal Sediment.</title>
        <authorList>
            <person name="Zhou Z."/>
            <person name="Liu Y."/>
            <person name="Xu W."/>
            <person name="Pan J."/>
            <person name="Luo Z.H."/>
            <person name="Li M."/>
        </authorList>
    </citation>
    <scope>NUCLEOTIDE SEQUENCE [LARGE SCALE GENOMIC DNA]</scope>
    <source>
        <strain evidence="10">SpSt-1181</strain>
    </source>
</reference>
<dbReference type="InterPro" id="IPR006638">
    <property type="entry name" value="Elp3/MiaA/NifB-like_rSAM"/>
</dbReference>
<dbReference type="InterPro" id="IPR007197">
    <property type="entry name" value="rSAM"/>
</dbReference>
<keyword evidence="4 8" id="KW-0479">Metal-binding</keyword>
<keyword evidence="2 8" id="KW-0808">Transferase</keyword>
<dbReference type="PANTHER" id="PTHR10949">
    <property type="entry name" value="LIPOYL SYNTHASE"/>
    <property type="match status" value="1"/>
</dbReference>
<dbReference type="PANTHER" id="PTHR10949:SF0">
    <property type="entry name" value="LIPOYL SYNTHASE, MITOCHONDRIAL"/>
    <property type="match status" value="1"/>
</dbReference>
<dbReference type="Gene3D" id="3.20.20.70">
    <property type="entry name" value="Aldolase class I"/>
    <property type="match status" value="1"/>
</dbReference>
<feature type="binding site" evidence="8">
    <location>
        <position position="47"/>
    </location>
    <ligand>
        <name>[4Fe-4S] cluster</name>
        <dbReference type="ChEBI" id="CHEBI:49883"/>
        <label>1</label>
    </ligand>
</feature>
<evidence type="ECO:0000256" key="5">
    <source>
        <dbReference type="ARBA" id="ARBA00023004"/>
    </source>
</evidence>
<dbReference type="SUPFAM" id="SSF102114">
    <property type="entry name" value="Radical SAM enzymes"/>
    <property type="match status" value="1"/>
</dbReference>
<comment type="caution">
    <text evidence="10">The sequence shown here is derived from an EMBL/GenBank/DDBJ whole genome shotgun (WGS) entry which is preliminary data.</text>
</comment>
<dbReference type="PROSITE" id="PS51918">
    <property type="entry name" value="RADICAL_SAM"/>
    <property type="match status" value="1"/>
</dbReference>
<dbReference type="PIRSF" id="PIRSF005963">
    <property type="entry name" value="Lipoyl_synth"/>
    <property type="match status" value="1"/>
</dbReference>
<evidence type="ECO:0000313" key="10">
    <source>
        <dbReference type="EMBL" id="HED30166.1"/>
    </source>
</evidence>
<feature type="binding site" evidence="8">
    <location>
        <position position="69"/>
    </location>
    <ligand>
        <name>[4Fe-4S] cluster</name>
        <dbReference type="ChEBI" id="CHEBI:49883"/>
        <label>2</label>
        <note>4Fe-4S-S-AdoMet</note>
    </ligand>
</feature>
<sequence length="289" mass="31923">MKPQRKPEWLKLRLSGTGNFASTKRLIAGYGLNTVCRSALCPNLHECWSSGTATFMLLGNSCTRNCRFCAITTHSSLPAPDPEEPGKIAEAVKKMKLRHVVLTSVTRDDLGDGGSGAWAETVEAVRKINPETTIECLIPDFQGNRTALQRVMELRPDILNHNVETVPSLYKAVRSEADYRQSLEVLAMAAGEFGLVSKSGMMVGMGESPEEVKGVLDDLVRHGCRHVTIGQYLQPTARHHEVTRYVTPEEFDEYRTYAEHAGFCNIQSGPFVRSSYHAAESLAEPVTNN</sequence>
<dbReference type="SFLD" id="SFLDG01058">
    <property type="entry name" value="lipoyl_synthase_like"/>
    <property type="match status" value="1"/>
</dbReference>
<comment type="similarity">
    <text evidence="8">Belongs to the radical SAM superfamily. Lipoyl synthase family.</text>
</comment>
<dbReference type="NCBIfam" id="NF009544">
    <property type="entry name" value="PRK12928.1"/>
    <property type="match status" value="1"/>
</dbReference>
<protein>
    <recommendedName>
        <fullName evidence="8">Lipoyl synthase</fullName>
        <ecNumber evidence="8">2.8.1.8</ecNumber>
    </recommendedName>
    <alternativeName>
        <fullName evidence="8">Lip-syn</fullName>
        <shortName evidence="8">LS</shortName>
    </alternativeName>
    <alternativeName>
        <fullName evidence="8">Lipoate synthase</fullName>
    </alternativeName>
    <alternativeName>
        <fullName evidence="8">Lipoic acid synthase</fullName>
    </alternativeName>
    <alternativeName>
        <fullName evidence="8">Sulfur insertion protein LipA</fullName>
    </alternativeName>
</protein>
<keyword evidence="8" id="KW-0963">Cytoplasm</keyword>
<comment type="pathway">
    <text evidence="8">Protein modification; protein lipoylation via endogenous pathway; protein N(6)-(lipoyl)lysine from octanoyl-[acyl-carrier-protein]: step 2/2.</text>
</comment>
<comment type="function">
    <text evidence="8">Catalyzes the radical-mediated insertion of two sulfur atoms into the C-6 and C-8 positions of the octanoyl moiety bound to the lipoyl domains of lipoate-dependent enzymes, thereby converting the octanoylated domains into lipoylated derivatives.</text>
</comment>
<evidence type="ECO:0000256" key="3">
    <source>
        <dbReference type="ARBA" id="ARBA00022691"/>
    </source>
</evidence>
<evidence type="ECO:0000256" key="6">
    <source>
        <dbReference type="ARBA" id="ARBA00023014"/>
    </source>
</evidence>
<comment type="subcellular location">
    <subcellularLocation>
        <location evidence="8">Cytoplasm</location>
    </subcellularLocation>
</comment>
<dbReference type="GO" id="GO:0046872">
    <property type="term" value="F:metal ion binding"/>
    <property type="evidence" value="ECO:0007669"/>
    <property type="project" value="UniProtKB-KW"/>
</dbReference>
<dbReference type="EMBL" id="DSBW01000011">
    <property type="protein sequence ID" value="HED30166.1"/>
    <property type="molecule type" value="Genomic_DNA"/>
</dbReference>
<accession>A0A831SNM6</accession>
<dbReference type="AlphaFoldDB" id="A0A831SNM6"/>
<dbReference type="NCBIfam" id="NF004019">
    <property type="entry name" value="PRK05481.1"/>
    <property type="match status" value="1"/>
</dbReference>
<dbReference type="SFLD" id="SFLDS00029">
    <property type="entry name" value="Radical_SAM"/>
    <property type="match status" value="1"/>
</dbReference>
<organism evidence="10">
    <name type="scientific">Prosthecochloris aestuarii</name>
    <dbReference type="NCBI Taxonomy" id="1102"/>
    <lineage>
        <taxon>Bacteria</taxon>
        <taxon>Pseudomonadati</taxon>
        <taxon>Chlorobiota</taxon>
        <taxon>Chlorobiia</taxon>
        <taxon>Chlorobiales</taxon>
        <taxon>Chlorobiaceae</taxon>
        <taxon>Prosthecochloris</taxon>
    </lineage>
</organism>
<feature type="binding site" evidence="8">
    <location>
        <position position="275"/>
    </location>
    <ligand>
        <name>[4Fe-4S] cluster</name>
        <dbReference type="ChEBI" id="CHEBI:49883"/>
        <label>1</label>
    </ligand>
</feature>
<name>A0A831SNM6_PROAE</name>
<gene>
    <name evidence="8 10" type="primary">lipA</name>
    <name evidence="10" type="ORF">ENN50_00415</name>
</gene>
<dbReference type="Pfam" id="PF04055">
    <property type="entry name" value="Radical_SAM"/>
    <property type="match status" value="1"/>
</dbReference>
<keyword evidence="1 8" id="KW-0004">4Fe-4S</keyword>
<dbReference type="SMART" id="SM00729">
    <property type="entry name" value="Elp3"/>
    <property type="match status" value="1"/>
</dbReference>
<evidence type="ECO:0000256" key="2">
    <source>
        <dbReference type="ARBA" id="ARBA00022679"/>
    </source>
</evidence>
<feature type="domain" description="Radical SAM core" evidence="9">
    <location>
        <begin position="48"/>
        <end position="264"/>
    </location>
</feature>
<dbReference type="GO" id="GO:0005737">
    <property type="term" value="C:cytoplasm"/>
    <property type="evidence" value="ECO:0007669"/>
    <property type="project" value="UniProtKB-SubCell"/>
</dbReference>
<feature type="binding site" evidence="8">
    <location>
        <position position="41"/>
    </location>
    <ligand>
        <name>[4Fe-4S] cluster</name>
        <dbReference type="ChEBI" id="CHEBI:49883"/>
        <label>1</label>
    </ligand>
</feature>
<keyword evidence="6 8" id="KW-0411">Iron-sulfur</keyword>
<dbReference type="InterPro" id="IPR013785">
    <property type="entry name" value="Aldolase_TIM"/>
</dbReference>
<evidence type="ECO:0000256" key="1">
    <source>
        <dbReference type="ARBA" id="ARBA00022485"/>
    </source>
</evidence>
<dbReference type="Proteomes" id="UP000886335">
    <property type="component" value="Unassembled WGS sequence"/>
</dbReference>
<dbReference type="NCBIfam" id="TIGR00510">
    <property type="entry name" value="lipA"/>
    <property type="match status" value="1"/>
</dbReference>
<dbReference type="HAMAP" id="MF_00206">
    <property type="entry name" value="Lipoyl_synth"/>
    <property type="match status" value="1"/>
</dbReference>
<dbReference type="GO" id="GO:0009249">
    <property type="term" value="P:protein lipoylation"/>
    <property type="evidence" value="ECO:0007669"/>
    <property type="project" value="UniProtKB-UniRule"/>
</dbReference>
<proteinExistence type="inferred from homology"/>
<dbReference type="InterPro" id="IPR003698">
    <property type="entry name" value="Lipoyl_synth"/>
</dbReference>
<keyword evidence="5 8" id="KW-0408">Iron</keyword>